<dbReference type="Proteomes" id="UP000695022">
    <property type="component" value="Unplaced"/>
</dbReference>
<dbReference type="InterPro" id="IPR003591">
    <property type="entry name" value="Leu-rich_rpt_typical-subtyp"/>
</dbReference>
<keyword evidence="3" id="KW-0677">Repeat</keyword>
<proteinExistence type="predicted"/>
<organism evidence="6 7">
    <name type="scientific">Priapulus caudatus</name>
    <name type="common">Priapulid worm</name>
    <dbReference type="NCBI Taxonomy" id="37621"/>
    <lineage>
        <taxon>Eukaryota</taxon>
        <taxon>Metazoa</taxon>
        <taxon>Ecdysozoa</taxon>
        <taxon>Scalidophora</taxon>
        <taxon>Priapulida</taxon>
        <taxon>Priapulimorpha</taxon>
        <taxon>Priapulimorphida</taxon>
        <taxon>Priapulidae</taxon>
        <taxon>Priapulus</taxon>
    </lineage>
</organism>
<dbReference type="RefSeq" id="XP_014667022.1">
    <property type="nucleotide sequence ID" value="XM_014811536.1"/>
</dbReference>
<feature type="transmembrane region" description="Helical" evidence="4">
    <location>
        <begin position="779"/>
        <end position="802"/>
    </location>
</feature>
<evidence type="ECO:0000256" key="3">
    <source>
        <dbReference type="ARBA" id="ARBA00022737"/>
    </source>
</evidence>
<dbReference type="SUPFAM" id="SSF52058">
    <property type="entry name" value="L domain-like"/>
    <property type="match status" value="2"/>
</dbReference>
<dbReference type="PANTHER" id="PTHR24369">
    <property type="entry name" value="ANTIGEN BSP, PUTATIVE-RELATED"/>
    <property type="match status" value="1"/>
</dbReference>
<feature type="signal peptide" evidence="5">
    <location>
        <begin position="1"/>
        <end position="36"/>
    </location>
</feature>
<feature type="chain" id="PRO_5046175758" evidence="5">
    <location>
        <begin position="37"/>
        <end position="847"/>
    </location>
</feature>
<evidence type="ECO:0000256" key="4">
    <source>
        <dbReference type="SAM" id="Phobius"/>
    </source>
</evidence>
<dbReference type="PROSITE" id="PS51450">
    <property type="entry name" value="LRR"/>
    <property type="match status" value="4"/>
</dbReference>
<evidence type="ECO:0000313" key="6">
    <source>
        <dbReference type="Proteomes" id="UP000695022"/>
    </source>
</evidence>
<dbReference type="SMART" id="SM00365">
    <property type="entry name" value="LRR_SD22"/>
    <property type="match status" value="7"/>
</dbReference>
<evidence type="ECO:0000256" key="2">
    <source>
        <dbReference type="ARBA" id="ARBA00022729"/>
    </source>
</evidence>
<protein>
    <submittedName>
        <fullName evidence="7">Leucine-rich repeat-containing protein 15-like</fullName>
    </submittedName>
</protein>
<evidence type="ECO:0000256" key="5">
    <source>
        <dbReference type="SAM" id="SignalP"/>
    </source>
</evidence>
<keyword evidence="4" id="KW-1133">Transmembrane helix</keyword>
<evidence type="ECO:0000313" key="7">
    <source>
        <dbReference type="RefSeq" id="XP_014667022.1"/>
    </source>
</evidence>
<dbReference type="PANTHER" id="PTHR24369:SF210">
    <property type="entry name" value="CHAOPTIN-RELATED"/>
    <property type="match status" value="1"/>
</dbReference>
<dbReference type="InterPro" id="IPR050541">
    <property type="entry name" value="LRR_TM_domain-containing"/>
</dbReference>
<keyword evidence="4" id="KW-0812">Transmembrane</keyword>
<keyword evidence="2 5" id="KW-0732">Signal</keyword>
<keyword evidence="1" id="KW-0433">Leucine-rich repeat</keyword>
<dbReference type="SMART" id="SM00369">
    <property type="entry name" value="LRR_TYP"/>
    <property type="match status" value="16"/>
</dbReference>
<dbReference type="GeneID" id="106808708"/>
<evidence type="ECO:0000256" key="1">
    <source>
        <dbReference type="ARBA" id="ARBA00022614"/>
    </source>
</evidence>
<accession>A0ABM1E4A1</accession>
<name>A0ABM1E4A1_PRICU</name>
<dbReference type="InterPro" id="IPR032675">
    <property type="entry name" value="LRR_dom_sf"/>
</dbReference>
<gene>
    <name evidence="7" type="primary">LOC106808708</name>
</gene>
<reference evidence="7" key="1">
    <citation type="submission" date="2025-08" db="UniProtKB">
        <authorList>
            <consortium name="RefSeq"/>
        </authorList>
    </citation>
    <scope>IDENTIFICATION</scope>
</reference>
<keyword evidence="4" id="KW-0472">Membrane</keyword>
<dbReference type="InterPro" id="IPR001611">
    <property type="entry name" value="Leu-rich_rpt"/>
</dbReference>
<keyword evidence="6" id="KW-1185">Reference proteome</keyword>
<sequence length="847" mass="92596">MRAVNMSPAITRYGLTWTAGAVIVLMLLLSASSGNGACPSSASIHPCFCEETEDAQLLVTCKNGRADEVFLAIGNIQDVVEELRIEYCDDMTTVASDAFGGTSARKLFMVHSGIEEIAAGAFNGLEVDLVELNLGWNNLRSFPSKAITGFQTLTSLTLSDNAISEIKKQDIVSMNDLQMLDLSRNQIAYIEDSGFSGLNNLEKLYLESNELTEIRASMFDNLSDLQALSLGRNKLKHITASAFTQVKNLVSLTLELQEIAKVEAGAFDGLVFLQSLNLFTNDISELSPDLFNDLTSLTSLDLHVNNITMIAGETFQNLASLQYLNLAYNKISDLSAASFKGLSNLTHLILLSNQLEAFPEGIFDDPLMLNYLHLGNNPKLSIPAGCFTQLESLLILYLSNLNIEQLAAGTLAGLFTLEYLYLEGSGINAIETGAFADLHSLQNLYLSHNQLQSLQLGAFDGLTKLRRLELDHNTQLMLIDGAAMHVMEDTLEYLTLNSGQLDERVFAALRSMRKLQQLDIGSNLIESLPAAALRDATSLAWLGLDGNAIEFVCPSALEGLANLKTLSMNFNSLMSIPDYTFGEHYPPLHTVELQGNPLACDCHLTHLLPTDNLRGECSSPASMQGRLLYELQATNLTCAKPYVPADVQGRCATGHIQMQVTAVMDTLADVTWTYIPAPSDATRPIEDWHLQQYFVAAAGELDSGLTYLQEQRVELESALEKQETNTFAGLLPSTGYLLCIHAFTDQYGADDDDDSLLESECVNVRTLSTPALTFAGDQLAVYIVTTVALYTLIVFLVCMVCYCRAKNNSSKKTRADTRDSVGDGDVHNIMYDVHTVPEPDPSAVTSF</sequence>
<dbReference type="Pfam" id="PF13855">
    <property type="entry name" value="LRR_8"/>
    <property type="match status" value="4"/>
</dbReference>
<dbReference type="Gene3D" id="3.80.10.10">
    <property type="entry name" value="Ribonuclease Inhibitor"/>
    <property type="match status" value="4"/>
</dbReference>